<evidence type="ECO:0000313" key="2">
    <source>
        <dbReference type="Proteomes" id="UP000318529"/>
    </source>
</evidence>
<protein>
    <submittedName>
        <fullName evidence="1">Uncharacterized protein</fullName>
    </submittedName>
</protein>
<dbReference type="RefSeq" id="WP_186466140.1">
    <property type="nucleotide sequence ID" value="NZ_VITH01000009.1"/>
</dbReference>
<evidence type="ECO:0000313" key="1">
    <source>
        <dbReference type="EMBL" id="TWA80395.1"/>
    </source>
</evidence>
<proteinExistence type="predicted"/>
<organism evidence="1 2">
    <name type="scientific">Azospirillum brasilense</name>
    <dbReference type="NCBI Taxonomy" id="192"/>
    <lineage>
        <taxon>Bacteria</taxon>
        <taxon>Pseudomonadati</taxon>
        <taxon>Pseudomonadota</taxon>
        <taxon>Alphaproteobacteria</taxon>
        <taxon>Rhodospirillales</taxon>
        <taxon>Azospirillaceae</taxon>
        <taxon>Azospirillum</taxon>
    </lineage>
</organism>
<dbReference type="AlphaFoldDB" id="A0A560C6A9"/>
<name>A0A560C6A9_AZOBR</name>
<comment type="caution">
    <text evidence="1">The sequence shown here is derived from an EMBL/GenBank/DDBJ whole genome shotgun (WGS) entry which is preliminary data.</text>
</comment>
<sequence>MHPMPRDSRPDGTFAPLSEGCRFVMNRRERHDSDIVETRLMLRKAIRVMGEEAAGMVYEPERLTRKGAATGAAFRSTPAPNVDA</sequence>
<reference evidence="1 2" key="1">
    <citation type="submission" date="2019-06" db="EMBL/GenBank/DDBJ databases">
        <title>Genomic Encyclopedia of Type Strains, Phase IV (KMG-V): Genome sequencing to study the core and pangenomes of soil and plant-associated prokaryotes.</title>
        <authorList>
            <person name="Whitman W."/>
        </authorList>
    </citation>
    <scope>NUCLEOTIDE SEQUENCE [LARGE SCALE GENOMIC DNA]</scope>
    <source>
        <strain evidence="1 2">BR 11650</strain>
    </source>
</reference>
<dbReference type="EMBL" id="VITH01000009">
    <property type="protein sequence ID" value="TWA80395.1"/>
    <property type="molecule type" value="Genomic_DNA"/>
</dbReference>
<accession>A0A560C6A9</accession>
<dbReference type="Proteomes" id="UP000318529">
    <property type="component" value="Unassembled WGS sequence"/>
</dbReference>
<gene>
    <name evidence="1" type="ORF">FBZ83_109202</name>
</gene>